<protein>
    <submittedName>
        <fullName evidence="2">Uncharacterized protein</fullName>
    </submittedName>
</protein>
<comment type="caution">
    <text evidence="2">The sequence shown here is derived from an EMBL/GenBank/DDBJ whole genome shotgun (WGS) entry which is preliminary data.</text>
</comment>
<evidence type="ECO:0000313" key="2">
    <source>
        <dbReference type="EMBL" id="MDQ2090268.1"/>
    </source>
</evidence>
<dbReference type="EMBL" id="JANHAX010000002">
    <property type="protein sequence ID" value="MDQ2090268.1"/>
    <property type="molecule type" value="Genomic_DNA"/>
</dbReference>
<keyword evidence="3" id="KW-1185">Reference proteome</keyword>
<evidence type="ECO:0000313" key="3">
    <source>
        <dbReference type="Proteomes" id="UP001226762"/>
    </source>
</evidence>
<gene>
    <name evidence="2" type="ORF">NO357_10205</name>
</gene>
<proteinExistence type="predicted"/>
<dbReference type="RefSeq" id="WP_306735536.1">
    <property type="nucleotide sequence ID" value="NZ_JANHAX010000002.1"/>
</dbReference>
<reference evidence="2" key="2">
    <citation type="submission" date="2023-02" db="EMBL/GenBank/DDBJ databases">
        <title>'Rhodoalgimonas zhirmunskyi' gen. nov., isolated from a red alga.</title>
        <authorList>
            <person name="Nedashkovskaya O.I."/>
            <person name="Otstavnykh N.Y."/>
            <person name="Bystritskaya E.P."/>
            <person name="Balabanova L.A."/>
            <person name="Isaeva M.P."/>
        </authorList>
    </citation>
    <scope>NUCLEOTIDE SEQUENCE</scope>
    <source>
        <strain evidence="2">KCTC 52189</strain>
    </source>
</reference>
<evidence type="ECO:0000256" key="1">
    <source>
        <dbReference type="SAM" id="Coils"/>
    </source>
</evidence>
<name>A0AAE3WEP2_9RHOB</name>
<dbReference type="AlphaFoldDB" id="A0AAE3WEP2"/>
<accession>A0AAE3WEP2</accession>
<keyword evidence="1" id="KW-0175">Coiled coil</keyword>
<dbReference type="Proteomes" id="UP001226762">
    <property type="component" value="Unassembled WGS sequence"/>
</dbReference>
<feature type="coiled-coil region" evidence="1">
    <location>
        <begin position="70"/>
        <end position="97"/>
    </location>
</feature>
<sequence>VFSDDYDLPSIAEHTERMFAMGHLPNVGPTIENQPINLTDKVGRMLNELEHAHIFIAQQDDKLTVQGQEIARQNDRIARQEAQIAELTATLGALKAHLGTE</sequence>
<organism evidence="2 3">
    <name type="scientific">Marimonas arenosa</name>
    <dbReference type="NCBI Taxonomy" id="1795305"/>
    <lineage>
        <taxon>Bacteria</taxon>
        <taxon>Pseudomonadati</taxon>
        <taxon>Pseudomonadota</taxon>
        <taxon>Alphaproteobacteria</taxon>
        <taxon>Rhodobacterales</taxon>
        <taxon>Paracoccaceae</taxon>
        <taxon>Marimonas</taxon>
    </lineage>
</organism>
<reference evidence="2" key="1">
    <citation type="submission" date="2022-07" db="EMBL/GenBank/DDBJ databases">
        <authorList>
            <person name="Otstavnykh N."/>
            <person name="Isaeva M."/>
            <person name="Bystritskaya E."/>
        </authorList>
    </citation>
    <scope>NUCLEOTIDE SEQUENCE</scope>
    <source>
        <strain evidence="2">KCTC 52189</strain>
    </source>
</reference>
<feature type="non-terminal residue" evidence="2">
    <location>
        <position position="1"/>
    </location>
</feature>